<feature type="compositionally biased region" description="Polar residues" evidence="1">
    <location>
        <begin position="142"/>
        <end position="154"/>
    </location>
</feature>
<evidence type="ECO:0000313" key="2">
    <source>
        <dbReference type="EMBL" id="VDL91080.1"/>
    </source>
</evidence>
<protein>
    <submittedName>
        <fullName evidence="2 4">Uncharacterized protein</fullName>
    </submittedName>
</protein>
<proteinExistence type="predicted"/>
<name>A0A183SKE7_SCHSO</name>
<reference evidence="2 3" key="2">
    <citation type="submission" date="2018-11" db="EMBL/GenBank/DDBJ databases">
        <authorList>
            <consortium name="Pathogen Informatics"/>
        </authorList>
    </citation>
    <scope>NUCLEOTIDE SEQUENCE [LARGE SCALE GENOMIC DNA]</scope>
    <source>
        <strain evidence="2 3">NST_G2</strain>
    </source>
</reference>
<evidence type="ECO:0000313" key="3">
    <source>
        <dbReference type="Proteomes" id="UP000275846"/>
    </source>
</evidence>
<evidence type="ECO:0000313" key="4">
    <source>
        <dbReference type="WBParaSite" id="SSLN_0000485001-mRNA-1"/>
    </source>
</evidence>
<dbReference type="WBParaSite" id="SSLN_0000485001-mRNA-1">
    <property type="protein sequence ID" value="SSLN_0000485001-mRNA-1"/>
    <property type="gene ID" value="SSLN_0000485001"/>
</dbReference>
<gene>
    <name evidence="2" type="ORF">SSLN_LOCUS4695</name>
</gene>
<feature type="region of interest" description="Disordered" evidence="1">
    <location>
        <begin position="107"/>
        <end position="154"/>
    </location>
</feature>
<evidence type="ECO:0000256" key="1">
    <source>
        <dbReference type="SAM" id="MobiDB-lite"/>
    </source>
</evidence>
<feature type="compositionally biased region" description="Acidic residues" evidence="1">
    <location>
        <begin position="107"/>
        <end position="134"/>
    </location>
</feature>
<organism evidence="4">
    <name type="scientific">Schistocephalus solidus</name>
    <name type="common">Tapeworm</name>
    <dbReference type="NCBI Taxonomy" id="70667"/>
    <lineage>
        <taxon>Eukaryota</taxon>
        <taxon>Metazoa</taxon>
        <taxon>Spiralia</taxon>
        <taxon>Lophotrochozoa</taxon>
        <taxon>Platyhelminthes</taxon>
        <taxon>Cestoda</taxon>
        <taxon>Eucestoda</taxon>
        <taxon>Diphyllobothriidea</taxon>
        <taxon>Diphyllobothriidae</taxon>
        <taxon>Schistocephalus</taxon>
    </lineage>
</organism>
<dbReference type="AlphaFoldDB" id="A0A183SKE7"/>
<accession>A0A183SKE7</accession>
<keyword evidence="3" id="KW-1185">Reference proteome</keyword>
<sequence>MKLTHQREPLRRAKFLHDFPQSFAIHRVKGFRQIHGHIFVPFGSSSLNRINTDTANGLAFDLQLDNPIAVFLQPPSQPGSILPHAAAHDAHNTTEDDDGVFVIAVVVDDDDAYDNDDEDDDDDDEEEEEEEEKEVEFPLEQKLSTLHIQPTYGT</sequence>
<reference evidence="4" key="1">
    <citation type="submission" date="2016-06" db="UniProtKB">
        <authorList>
            <consortium name="WormBaseParasite"/>
        </authorList>
    </citation>
    <scope>IDENTIFICATION</scope>
</reference>
<dbReference type="OrthoDB" id="247006at2759"/>
<dbReference type="EMBL" id="UYSU01032962">
    <property type="protein sequence ID" value="VDL91080.1"/>
    <property type="molecule type" value="Genomic_DNA"/>
</dbReference>
<dbReference type="Proteomes" id="UP000275846">
    <property type="component" value="Unassembled WGS sequence"/>
</dbReference>